<gene>
    <name evidence="1" type="ORF">GCM10008015_32010</name>
</gene>
<dbReference type="Proteomes" id="UP000658793">
    <property type="component" value="Unassembled WGS sequence"/>
</dbReference>
<proteinExistence type="predicted"/>
<reference evidence="2" key="1">
    <citation type="journal article" date="2019" name="Int. J. Syst. Evol. Microbiol.">
        <title>The Global Catalogue of Microorganisms (GCM) 10K type strain sequencing project: providing services to taxonomists for standard genome sequencing and annotation.</title>
        <authorList>
            <consortium name="The Broad Institute Genomics Platform"/>
            <consortium name="The Broad Institute Genome Sequencing Center for Infectious Disease"/>
            <person name="Wu L."/>
            <person name="Ma J."/>
        </authorList>
    </citation>
    <scope>NUCLEOTIDE SEQUENCE [LARGE SCALE GENOMIC DNA]</scope>
    <source>
        <strain evidence="2">CGMCC 1.12811</strain>
    </source>
</reference>
<protein>
    <submittedName>
        <fullName evidence="1">Uncharacterized protein</fullName>
    </submittedName>
</protein>
<keyword evidence="2" id="KW-1185">Reference proteome</keyword>
<name>A0ABQ1HT57_9FLAO</name>
<organism evidence="1 2">
    <name type="scientific">Flavobacterium palustre</name>
    <dbReference type="NCBI Taxonomy" id="1476463"/>
    <lineage>
        <taxon>Bacteria</taxon>
        <taxon>Pseudomonadati</taxon>
        <taxon>Bacteroidota</taxon>
        <taxon>Flavobacteriia</taxon>
        <taxon>Flavobacteriales</taxon>
        <taxon>Flavobacteriaceae</taxon>
        <taxon>Flavobacterium</taxon>
    </lineage>
</organism>
<dbReference type="EMBL" id="BMGA01000034">
    <property type="protein sequence ID" value="GGA89158.1"/>
    <property type="molecule type" value="Genomic_DNA"/>
</dbReference>
<accession>A0ABQ1HT57</accession>
<comment type="caution">
    <text evidence="1">The sequence shown here is derived from an EMBL/GenBank/DDBJ whole genome shotgun (WGS) entry which is preliminary data.</text>
</comment>
<sequence length="79" mass="7928">MAAIGCRIGDLISTLAVDARAGGAAFALSAVLGGCCIHDNSVVALLSLNNDQAVSLLRALGNVRAVTAVALSRHGVDRN</sequence>
<evidence type="ECO:0000313" key="1">
    <source>
        <dbReference type="EMBL" id="GGA89158.1"/>
    </source>
</evidence>
<dbReference type="PROSITE" id="PS51257">
    <property type="entry name" value="PROKAR_LIPOPROTEIN"/>
    <property type="match status" value="1"/>
</dbReference>
<evidence type="ECO:0000313" key="2">
    <source>
        <dbReference type="Proteomes" id="UP000658793"/>
    </source>
</evidence>